<dbReference type="CDD" id="cd00448">
    <property type="entry name" value="YjgF_YER057c_UK114_family"/>
    <property type="match status" value="1"/>
</dbReference>
<dbReference type="PANTHER" id="PTHR11803">
    <property type="entry name" value="2-IMINOBUTANOATE/2-IMINOPROPANOATE DEAMINASE RIDA"/>
    <property type="match status" value="1"/>
</dbReference>
<organism evidence="2 3">
    <name type="scientific">Cohnella silvisoli</name>
    <dbReference type="NCBI Taxonomy" id="2873699"/>
    <lineage>
        <taxon>Bacteria</taxon>
        <taxon>Bacillati</taxon>
        <taxon>Bacillota</taxon>
        <taxon>Bacilli</taxon>
        <taxon>Bacillales</taxon>
        <taxon>Paenibacillaceae</taxon>
        <taxon>Cohnella</taxon>
    </lineage>
</organism>
<name>A0ABV1KWW0_9BACL</name>
<dbReference type="InterPro" id="IPR006175">
    <property type="entry name" value="YjgF/YER057c/UK114"/>
</dbReference>
<dbReference type="Pfam" id="PF01042">
    <property type="entry name" value="Ribonuc_L-PSP"/>
    <property type="match status" value="1"/>
</dbReference>
<dbReference type="GO" id="GO:0016787">
    <property type="term" value="F:hydrolase activity"/>
    <property type="evidence" value="ECO:0007669"/>
    <property type="project" value="UniProtKB-KW"/>
</dbReference>
<accession>A0ABV1KWW0</accession>
<dbReference type="InterPro" id="IPR035959">
    <property type="entry name" value="RutC-like_sf"/>
</dbReference>
<reference evidence="2 3" key="1">
    <citation type="journal article" date="2023" name="Genome Announc.">
        <title>Pan-Genome Analyses of the Genus Cohnella and Proposal of the Novel Species Cohnella silvisoli sp. nov., Isolated from Forest Soil.</title>
        <authorList>
            <person name="Wang C."/>
            <person name="Mao L."/>
            <person name="Bao G."/>
            <person name="Zhu H."/>
        </authorList>
    </citation>
    <scope>NUCLEOTIDE SEQUENCE [LARGE SCALE GENOMIC DNA]</scope>
    <source>
        <strain evidence="2 3">NL03-T5-1</strain>
    </source>
</reference>
<proteinExistence type="predicted"/>
<keyword evidence="3" id="KW-1185">Reference proteome</keyword>
<protein>
    <submittedName>
        <fullName evidence="2">RidA family protein</fullName>
        <ecNumber evidence="2">3.5.-.-</ecNumber>
    </submittedName>
</protein>
<dbReference type="SUPFAM" id="SSF55298">
    <property type="entry name" value="YjgF-like"/>
    <property type="match status" value="1"/>
</dbReference>
<evidence type="ECO:0000313" key="2">
    <source>
        <dbReference type="EMBL" id="MEQ4484594.1"/>
    </source>
</evidence>
<sequence>MNENHTASRLAPKPFSSSSRTDSCLYISGQGGLDPLTGAVVGSDIESQTVSTMEHIRRILIEAGSSLKDVVKVNVYLTDRGLYNEFNEVYARFFEAPYPARTTIYCDLNYDLLVEIDAIAVAALKNN</sequence>
<dbReference type="Gene3D" id="3.30.1330.40">
    <property type="entry name" value="RutC-like"/>
    <property type="match status" value="1"/>
</dbReference>
<dbReference type="EC" id="3.5.-.-" evidence="2"/>
<feature type="region of interest" description="Disordered" evidence="1">
    <location>
        <begin position="1"/>
        <end position="20"/>
    </location>
</feature>
<dbReference type="RefSeq" id="WP_232186810.1">
    <property type="nucleotide sequence ID" value="NZ_JAIOAP010000010.1"/>
</dbReference>
<dbReference type="Proteomes" id="UP001493487">
    <property type="component" value="Unassembled WGS sequence"/>
</dbReference>
<comment type="caution">
    <text evidence="2">The sequence shown here is derived from an EMBL/GenBank/DDBJ whole genome shotgun (WGS) entry which is preliminary data.</text>
</comment>
<evidence type="ECO:0000313" key="3">
    <source>
        <dbReference type="Proteomes" id="UP001493487"/>
    </source>
</evidence>
<evidence type="ECO:0000256" key="1">
    <source>
        <dbReference type="SAM" id="MobiDB-lite"/>
    </source>
</evidence>
<gene>
    <name evidence="2" type="ORF">QJS35_19525</name>
</gene>
<keyword evidence="2" id="KW-0378">Hydrolase</keyword>
<dbReference type="EMBL" id="JASKHM010000011">
    <property type="protein sequence ID" value="MEQ4484594.1"/>
    <property type="molecule type" value="Genomic_DNA"/>
</dbReference>
<dbReference type="PANTHER" id="PTHR11803:SF39">
    <property type="entry name" value="2-IMINOBUTANOATE_2-IMINOPROPANOATE DEAMINASE"/>
    <property type="match status" value="1"/>
</dbReference>